<evidence type="ECO:0000256" key="2">
    <source>
        <dbReference type="SAM" id="Phobius"/>
    </source>
</evidence>
<keyword evidence="2" id="KW-1133">Transmembrane helix</keyword>
<gene>
    <name evidence="3" type="ORF">SAMN04489713_103358</name>
</gene>
<dbReference type="RefSeq" id="WP_021593244.1">
    <property type="nucleotide sequence ID" value="NZ_CP083237.1"/>
</dbReference>
<feature type="transmembrane region" description="Helical" evidence="2">
    <location>
        <begin position="104"/>
        <end position="121"/>
    </location>
</feature>
<dbReference type="Proteomes" id="UP000183413">
    <property type="component" value="Unassembled WGS sequence"/>
</dbReference>
<proteinExistence type="predicted"/>
<accession>A0A1I5CSD4</accession>
<evidence type="ECO:0000313" key="3">
    <source>
        <dbReference type="EMBL" id="SFN89842.1"/>
    </source>
</evidence>
<organism evidence="3 4">
    <name type="scientific">Actinomadura madurae</name>
    <dbReference type="NCBI Taxonomy" id="1993"/>
    <lineage>
        <taxon>Bacteria</taxon>
        <taxon>Bacillati</taxon>
        <taxon>Actinomycetota</taxon>
        <taxon>Actinomycetes</taxon>
        <taxon>Streptosporangiales</taxon>
        <taxon>Thermomonosporaceae</taxon>
        <taxon>Actinomadura</taxon>
    </lineage>
</organism>
<dbReference type="GeneID" id="99651411"/>
<dbReference type="AlphaFoldDB" id="A0A1I5CSD4"/>
<feature type="compositionally biased region" description="Low complexity" evidence="1">
    <location>
        <begin position="259"/>
        <end position="269"/>
    </location>
</feature>
<dbReference type="eggNOG" id="ENOG5031NQS">
    <property type="taxonomic scope" value="Bacteria"/>
</dbReference>
<feature type="compositionally biased region" description="Basic and acidic residues" evidence="1">
    <location>
        <begin position="247"/>
        <end position="258"/>
    </location>
</feature>
<sequence>MPEPSVAPDTTGGGARDGGGRDRLRRAALLAVGFAFSYGLVLTLLSDVFFWFAIPGLLGLVTVVIITLHLYLHRPFGRAVPYATDGTDREGPVRHHYAVLTRRYLLIVVAGAALAAVPLVLKAAVAYPLIGVGIVTLGQGTRFFLDQILWMRKCARVLKVYDFEFRSPVQKSNLRSRGRRSLTLGTEGAPRMAAREPLFSDRWPREIAGGVWFAGDEPFGGAILVPDTGELMCMQPENWSVHEKARQQAGAERREKAARAGLARQTITA</sequence>
<feature type="transmembrane region" description="Helical" evidence="2">
    <location>
        <begin position="127"/>
        <end position="145"/>
    </location>
</feature>
<feature type="transmembrane region" description="Helical" evidence="2">
    <location>
        <begin position="51"/>
        <end position="72"/>
    </location>
</feature>
<dbReference type="OrthoDB" id="4211434at2"/>
<protein>
    <submittedName>
        <fullName evidence="3">Uncharacterized protein</fullName>
    </submittedName>
</protein>
<evidence type="ECO:0000313" key="4">
    <source>
        <dbReference type="Proteomes" id="UP000183413"/>
    </source>
</evidence>
<feature type="transmembrane region" description="Helical" evidence="2">
    <location>
        <begin position="27"/>
        <end position="45"/>
    </location>
</feature>
<keyword evidence="2" id="KW-0472">Membrane</keyword>
<keyword evidence="4" id="KW-1185">Reference proteome</keyword>
<name>A0A1I5CSD4_9ACTN</name>
<feature type="region of interest" description="Disordered" evidence="1">
    <location>
        <begin position="247"/>
        <end position="269"/>
    </location>
</feature>
<dbReference type="InParanoid" id="A0A1I5CSD4"/>
<dbReference type="EMBL" id="FOVH01000003">
    <property type="protein sequence ID" value="SFN89842.1"/>
    <property type="molecule type" value="Genomic_DNA"/>
</dbReference>
<keyword evidence="2" id="KW-0812">Transmembrane</keyword>
<evidence type="ECO:0000256" key="1">
    <source>
        <dbReference type="SAM" id="MobiDB-lite"/>
    </source>
</evidence>
<reference evidence="3 4" key="1">
    <citation type="submission" date="2016-10" db="EMBL/GenBank/DDBJ databases">
        <authorList>
            <person name="de Groot N.N."/>
        </authorList>
    </citation>
    <scope>NUCLEOTIDE SEQUENCE [LARGE SCALE GENOMIC DNA]</scope>
    <source>
        <strain evidence="3 4">DSM 43067</strain>
    </source>
</reference>